<sequence length="105" mass="11936">MMLELEARHWSQVRVADERYLCLRLETRWSVILDRCKHKGGPLSKGTWDEAAQGIRCPWHDLLNSPRDLARKQVPSVRVGAVIRFLVPDPDASPEVPARRAPVAS</sequence>
<dbReference type="PROSITE" id="PS51296">
    <property type="entry name" value="RIESKE"/>
    <property type="match status" value="1"/>
</dbReference>
<dbReference type="SUPFAM" id="SSF50022">
    <property type="entry name" value="ISP domain"/>
    <property type="match status" value="1"/>
</dbReference>
<dbReference type="InterPro" id="IPR036922">
    <property type="entry name" value="Rieske_2Fe-2S_sf"/>
</dbReference>
<protein>
    <recommendedName>
        <fullName evidence="5">Rieske domain-containing protein</fullName>
    </recommendedName>
</protein>
<evidence type="ECO:0000313" key="7">
    <source>
        <dbReference type="Proteomes" id="UP000268094"/>
    </source>
</evidence>
<keyword evidence="4" id="KW-0411">Iron-sulfur</keyword>
<dbReference type="Pfam" id="PF00355">
    <property type="entry name" value="Rieske"/>
    <property type="match status" value="1"/>
</dbReference>
<keyword evidence="1" id="KW-0001">2Fe-2S</keyword>
<feature type="domain" description="Rieske" evidence="5">
    <location>
        <begin position="1"/>
        <end position="60"/>
    </location>
</feature>
<evidence type="ECO:0000256" key="4">
    <source>
        <dbReference type="ARBA" id="ARBA00023014"/>
    </source>
</evidence>
<reference evidence="7" key="1">
    <citation type="submission" date="2018-09" db="EMBL/GenBank/DDBJ databases">
        <authorList>
            <person name="Livingstone P.G."/>
            <person name="Whitworth D.E."/>
        </authorList>
    </citation>
    <scope>NUCLEOTIDE SEQUENCE [LARGE SCALE GENOMIC DNA]</scope>
    <source>
        <strain evidence="7">CA054A</strain>
    </source>
</reference>
<dbReference type="EMBL" id="RAVZ01000736">
    <property type="protein sequence ID" value="RKG65151.1"/>
    <property type="molecule type" value="Genomic_DNA"/>
</dbReference>
<dbReference type="InterPro" id="IPR017941">
    <property type="entry name" value="Rieske_2Fe-2S"/>
</dbReference>
<evidence type="ECO:0000313" key="6">
    <source>
        <dbReference type="EMBL" id="RKG65151.1"/>
    </source>
</evidence>
<dbReference type="GO" id="GO:0046872">
    <property type="term" value="F:metal ion binding"/>
    <property type="evidence" value="ECO:0007669"/>
    <property type="project" value="UniProtKB-KW"/>
</dbReference>
<gene>
    <name evidence="6" type="ORF">D7V88_41885</name>
</gene>
<organism evidence="6 7">
    <name type="scientific">Corallococcus terminator</name>
    <dbReference type="NCBI Taxonomy" id="2316733"/>
    <lineage>
        <taxon>Bacteria</taxon>
        <taxon>Pseudomonadati</taxon>
        <taxon>Myxococcota</taxon>
        <taxon>Myxococcia</taxon>
        <taxon>Myxococcales</taxon>
        <taxon>Cystobacterineae</taxon>
        <taxon>Myxococcaceae</taxon>
        <taxon>Corallococcus</taxon>
    </lineage>
</organism>
<evidence type="ECO:0000259" key="5">
    <source>
        <dbReference type="PROSITE" id="PS51296"/>
    </source>
</evidence>
<keyword evidence="7" id="KW-1185">Reference proteome</keyword>
<name>A0A3A8HH18_9BACT</name>
<dbReference type="Proteomes" id="UP000268094">
    <property type="component" value="Unassembled WGS sequence"/>
</dbReference>
<dbReference type="Gene3D" id="2.102.10.10">
    <property type="entry name" value="Rieske [2Fe-2S] iron-sulphur domain"/>
    <property type="match status" value="1"/>
</dbReference>
<keyword evidence="2" id="KW-0479">Metal-binding</keyword>
<evidence type="ECO:0000256" key="2">
    <source>
        <dbReference type="ARBA" id="ARBA00022723"/>
    </source>
</evidence>
<proteinExistence type="predicted"/>
<evidence type="ECO:0000256" key="3">
    <source>
        <dbReference type="ARBA" id="ARBA00023004"/>
    </source>
</evidence>
<dbReference type="AlphaFoldDB" id="A0A3A8HH18"/>
<dbReference type="GO" id="GO:0051537">
    <property type="term" value="F:2 iron, 2 sulfur cluster binding"/>
    <property type="evidence" value="ECO:0007669"/>
    <property type="project" value="UniProtKB-KW"/>
</dbReference>
<comment type="caution">
    <text evidence="6">The sequence shown here is derived from an EMBL/GenBank/DDBJ whole genome shotgun (WGS) entry which is preliminary data.</text>
</comment>
<evidence type="ECO:0000256" key="1">
    <source>
        <dbReference type="ARBA" id="ARBA00022714"/>
    </source>
</evidence>
<dbReference type="OrthoDB" id="147178at2"/>
<keyword evidence="3" id="KW-0408">Iron</keyword>
<accession>A0A3A8HH18</accession>